<dbReference type="Proteomes" id="UP000193431">
    <property type="component" value="Chromosome"/>
</dbReference>
<organism evidence="3 4">
    <name type="scientific">Nonlabens spongiae</name>
    <dbReference type="NCBI Taxonomy" id="331648"/>
    <lineage>
        <taxon>Bacteria</taxon>
        <taxon>Pseudomonadati</taxon>
        <taxon>Bacteroidota</taxon>
        <taxon>Flavobacteriia</taxon>
        <taxon>Flavobacteriales</taxon>
        <taxon>Flavobacteriaceae</taxon>
        <taxon>Nonlabens</taxon>
    </lineage>
</organism>
<dbReference type="STRING" id="331648.BST97_06675"/>
<reference evidence="3 4" key="1">
    <citation type="submission" date="2016-11" db="EMBL/GenBank/DDBJ databases">
        <title>Trade-off between light-utilization and light-protection in marine flavobacteria.</title>
        <authorList>
            <person name="Kumagai Y."/>
        </authorList>
    </citation>
    <scope>NUCLEOTIDE SEQUENCE [LARGE SCALE GENOMIC DNA]</scope>
    <source>
        <strain evidence="3 4">JCM 13191</strain>
    </source>
</reference>
<dbReference type="NCBIfam" id="TIGR04183">
    <property type="entry name" value="Por_Secre_tail"/>
    <property type="match status" value="1"/>
</dbReference>
<proteinExistence type="predicted"/>
<gene>
    <name evidence="3" type="ORF">BST97_06675</name>
</gene>
<dbReference type="InterPro" id="IPR026444">
    <property type="entry name" value="Secre_tail"/>
</dbReference>
<evidence type="ECO:0000313" key="3">
    <source>
        <dbReference type="EMBL" id="ARN77706.1"/>
    </source>
</evidence>
<dbReference type="Pfam" id="PF18962">
    <property type="entry name" value="Por_Secre_tail"/>
    <property type="match status" value="1"/>
</dbReference>
<feature type="domain" description="Secretion system C-terminal sorting" evidence="2">
    <location>
        <begin position="57"/>
        <end position="130"/>
    </location>
</feature>
<keyword evidence="1" id="KW-0732">Signal</keyword>
<dbReference type="AlphaFoldDB" id="A0A1W6MJM2"/>
<dbReference type="EMBL" id="CP019344">
    <property type="protein sequence ID" value="ARN77706.1"/>
    <property type="molecule type" value="Genomic_DNA"/>
</dbReference>
<accession>A0A1W6MJM2</accession>
<keyword evidence="4" id="KW-1185">Reference proteome</keyword>
<name>A0A1W6MJM2_9FLAO</name>
<protein>
    <recommendedName>
        <fullName evidence="2">Secretion system C-terminal sorting domain-containing protein</fullName>
    </recommendedName>
</protein>
<evidence type="ECO:0000313" key="4">
    <source>
        <dbReference type="Proteomes" id="UP000193431"/>
    </source>
</evidence>
<evidence type="ECO:0000259" key="2">
    <source>
        <dbReference type="Pfam" id="PF18962"/>
    </source>
</evidence>
<sequence length="131" mass="14330">MDNLTGARTVIATSAPTNYTFQVSSGDAIDVSSRFRIEFEDVTLSVEDSAFAKAVKLYPNPSDGNDLFISFNGITGQKKINIYNLLGQSIISYETDKTGTYELENLGLINGTYLVEISTESSQTVQKLIVE</sequence>
<dbReference type="RefSeq" id="WP_169711541.1">
    <property type="nucleotide sequence ID" value="NZ_CP019344.1"/>
</dbReference>
<evidence type="ECO:0000256" key="1">
    <source>
        <dbReference type="ARBA" id="ARBA00022729"/>
    </source>
</evidence>